<accession>A0AAD7VWW0</accession>
<reference evidence="2" key="1">
    <citation type="submission" date="2023-03" db="EMBL/GenBank/DDBJ databases">
        <title>Near-Complete genome sequence of Lipomyces tetrasporous NRRL Y-64009, an oleaginous yeast capable of growing on lignocellulosic hydrolysates.</title>
        <authorList>
            <consortium name="Lawrence Berkeley National Laboratory"/>
            <person name="Jagtap S.S."/>
            <person name="Liu J.-J."/>
            <person name="Walukiewicz H.E."/>
            <person name="Pangilinan J."/>
            <person name="Lipzen A."/>
            <person name="Ahrendt S."/>
            <person name="Koriabine M."/>
            <person name="Cobaugh K."/>
            <person name="Salamov A."/>
            <person name="Yoshinaga Y."/>
            <person name="Ng V."/>
            <person name="Daum C."/>
            <person name="Grigoriev I.V."/>
            <person name="Slininger P.J."/>
            <person name="Dien B.S."/>
            <person name="Jin Y.-S."/>
            <person name="Rao C.V."/>
        </authorList>
    </citation>
    <scope>NUCLEOTIDE SEQUENCE</scope>
    <source>
        <strain evidence="2">NRRL Y-64009</strain>
    </source>
</reference>
<proteinExistence type="predicted"/>
<feature type="domain" description="Zinc-binding loop region of homing endonuclease" evidence="1">
    <location>
        <begin position="213"/>
        <end position="294"/>
    </location>
</feature>
<organism evidence="2 3">
    <name type="scientific">Lipomyces tetrasporus</name>
    <dbReference type="NCBI Taxonomy" id="54092"/>
    <lineage>
        <taxon>Eukaryota</taxon>
        <taxon>Fungi</taxon>
        <taxon>Dikarya</taxon>
        <taxon>Ascomycota</taxon>
        <taxon>Saccharomycotina</taxon>
        <taxon>Lipomycetes</taxon>
        <taxon>Lipomycetales</taxon>
        <taxon>Lipomycetaceae</taxon>
        <taxon>Lipomyces</taxon>
    </lineage>
</organism>
<dbReference type="InterPro" id="IPR044925">
    <property type="entry name" value="His-Me_finger_sf"/>
</dbReference>
<dbReference type="AlphaFoldDB" id="A0AAD7VWW0"/>
<sequence length="306" mass="34826">MLMPMLMPMFMPMSSAILRRRWQNIWSTNIGLPQLTLGCWRTTLKPGVSSAFRVRVSRRGLRQFLFLHHLALIADNRRDELKGTLGIRGRYYMVSHLCHDNNCFNPRHLHVESTSDNQKRRTCKGKTIIVRDGIRTHPCVHSGDENKYKCILPEEWMQDTAPKGDEQVSTTGTPTPDESTLVTDIADKFSRITPTMAEELINRYHVITTELGCWESSLKPLTHGGGSCELNLAKLNARIRLHQLALIADNRVAEMQRGFDVSHLCNNAKCFNFVHLVAESRKQNLKRKTCVGHKVIVTTPLFPGVD</sequence>
<dbReference type="Pfam" id="PF05551">
    <property type="entry name" value="zf-His_Me_endon"/>
    <property type="match status" value="2"/>
</dbReference>
<keyword evidence="2" id="KW-0540">Nuclease</keyword>
<dbReference type="GO" id="GO:0004519">
    <property type="term" value="F:endonuclease activity"/>
    <property type="evidence" value="ECO:0007669"/>
    <property type="project" value="UniProtKB-KW"/>
</dbReference>
<dbReference type="GeneID" id="80881551"/>
<feature type="domain" description="Zinc-binding loop region of homing endonuclease" evidence="1">
    <location>
        <begin position="39"/>
        <end position="157"/>
    </location>
</feature>
<name>A0AAD7VWW0_9ASCO</name>
<dbReference type="SUPFAM" id="SSF54060">
    <property type="entry name" value="His-Me finger endonucleases"/>
    <property type="match status" value="2"/>
</dbReference>
<keyword evidence="3" id="KW-1185">Reference proteome</keyword>
<dbReference type="InterPro" id="IPR044930">
    <property type="entry name" value="Homing_endonuclease_His-Me"/>
</dbReference>
<protein>
    <submittedName>
        <fullName evidence="2">Zinc-binding loop region of homing endonuclease-domain-containing protein</fullName>
    </submittedName>
</protein>
<dbReference type="RefSeq" id="XP_056047560.1">
    <property type="nucleotide sequence ID" value="XM_056186385.1"/>
</dbReference>
<evidence type="ECO:0000313" key="2">
    <source>
        <dbReference type="EMBL" id="KAJ8104110.1"/>
    </source>
</evidence>
<evidence type="ECO:0000313" key="3">
    <source>
        <dbReference type="Proteomes" id="UP001217417"/>
    </source>
</evidence>
<comment type="caution">
    <text evidence="2">The sequence shown here is derived from an EMBL/GenBank/DDBJ whole genome shotgun (WGS) entry which is preliminary data.</text>
</comment>
<keyword evidence="2" id="KW-0255">Endonuclease</keyword>
<gene>
    <name evidence="2" type="ORF">POJ06DRAFT_243600</name>
</gene>
<evidence type="ECO:0000259" key="1">
    <source>
        <dbReference type="Pfam" id="PF05551"/>
    </source>
</evidence>
<keyword evidence="2" id="KW-0378">Hydrolase</keyword>
<dbReference type="Proteomes" id="UP001217417">
    <property type="component" value="Unassembled WGS sequence"/>
</dbReference>
<dbReference type="Gene3D" id="3.90.75.10">
    <property type="entry name" value="Homing Intron 3 (I-ppo) Encoded Endonuclease, Chain A"/>
    <property type="match status" value="2"/>
</dbReference>
<dbReference type="InterPro" id="IPR008704">
    <property type="entry name" value="Endonuclease_Zinc-binding_loop"/>
</dbReference>
<dbReference type="EMBL" id="JARPMG010000001">
    <property type="protein sequence ID" value="KAJ8104110.1"/>
    <property type="molecule type" value="Genomic_DNA"/>
</dbReference>